<proteinExistence type="inferred from homology"/>
<dbReference type="Pfam" id="PF12698">
    <property type="entry name" value="ABC2_membrane_3"/>
    <property type="match status" value="1"/>
</dbReference>
<dbReference type="AlphaFoldDB" id="A0A3N9P6D6"/>
<dbReference type="GO" id="GO:0043190">
    <property type="term" value="C:ATP-binding cassette (ABC) transporter complex"/>
    <property type="evidence" value="ECO:0007669"/>
    <property type="project" value="InterPro"/>
</dbReference>
<evidence type="ECO:0000256" key="2">
    <source>
        <dbReference type="ARBA" id="ARBA00022692"/>
    </source>
</evidence>
<keyword evidence="3 5" id="KW-1133">Transmembrane helix</keyword>
<dbReference type="GO" id="GO:0140359">
    <property type="term" value="F:ABC-type transporter activity"/>
    <property type="evidence" value="ECO:0007669"/>
    <property type="project" value="InterPro"/>
</dbReference>
<evidence type="ECO:0000313" key="7">
    <source>
        <dbReference type="EMBL" id="RQW10654.1"/>
    </source>
</evidence>
<evidence type="ECO:0000256" key="4">
    <source>
        <dbReference type="ARBA" id="ARBA00023136"/>
    </source>
</evidence>
<dbReference type="EMBL" id="RQPI01000008">
    <property type="protein sequence ID" value="RQW10654.1"/>
    <property type="molecule type" value="Genomic_DNA"/>
</dbReference>
<feature type="transmembrane region" description="Helical" evidence="5">
    <location>
        <begin position="251"/>
        <end position="274"/>
    </location>
</feature>
<keyword evidence="4 5" id="KW-0472">Membrane</keyword>
<evidence type="ECO:0000313" key="8">
    <source>
        <dbReference type="Proteomes" id="UP000282529"/>
    </source>
</evidence>
<dbReference type="InterPro" id="IPR047817">
    <property type="entry name" value="ABC2_TM_bact-type"/>
</dbReference>
<dbReference type="PANTHER" id="PTHR43027">
    <property type="entry name" value="DOXORUBICIN RESISTANCE ABC TRANSPORTER PERMEASE PROTEIN DRRC-RELATED"/>
    <property type="match status" value="1"/>
</dbReference>
<feature type="transmembrane region" description="Helical" evidence="5">
    <location>
        <begin position="286"/>
        <end position="305"/>
    </location>
</feature>
<feature type="domain" description="ABC transmembrane type-2" evidence="6">
    <location>
        <begin position="135"/>
        <end position="368"/>
    </location>
</feature>
<feature type="transmembrane region" description="Helical" evidence="5">
    <location>
        <begin position="215"/>
        <end position="245"/>
    </location>
</feature>
<dbReference type="Proteomes" id="UP000282529">
    <property type="component" value="Unassembled WGS sequence"/>
</dbReference>
<feature type="transmembrane region" description="Helical" evidence="5">
    <location>
        <begin position="24"/>
        <end position="43"/>
    </location>
</feature>
<protein>
    <recommendedName>
        <fullName evidence="5">Transport permease protein</fullName>
    </recommendedName>
</protein>
<comment type="similarity">
    <text evidence="5">Belongs to the ABC-2 integral membrane protein family.</text>
</comment>
<sequence>MNAGTQLKKLFIAQLKTMFREKAVWFWNLFFPVILMVLFMVIFGGGGDGGDFKAKVALVKPTSSTASDSLEAGLRKIPVFEWKSEQAVDSDQADSWVKGKDVDAAIVLPENGNGGDIRLIVNAENESNATTQAIRGILDRYVQEASFAAAGIEPAYRLQTSSVSSGSKDISSAEFLLTGMISLSIAQAGLFGMVDMVEIRRSGLLKRLRMTPMRMGLYGLGGMMVRFVLSFVQIVLLTVIGVFGFGANLNLNLPVLIIAFFIGVLAFNALGYLISSFSKSLESYMGVANITSFLMMFISGVFFATSTLPDWLKPVTRVLPLTYFVEGMRDGMVYGSGLFNAAFWSGIGILTLWGAAAFSLGALIYRKAKVEVR</sequence>
<reference evidence="7 8" key="1">
    <citation type="submission" date="2018-11" db="EMBL/GenBank/DDBJ databases">
        <title>Genome sequence of strain 7197.</title>
        <authorList>
            <person name="Gao J."/>
            <person name="Sun J."/>
        </authorList>
    </citation>
    <scope>NUCLEOTIDE SEQUENCE [LARGE SCALE GENOMIC DNA]</scope>
    <source>
        <strain evidence="7 8">7197</strain>
    </source>
</reference>
<keyword evidence="5" id="KW-1003">Cell membrane</keyword>
<comment type="subcellular location">
    <subcellularLocation>
        <location evidence="5">Cell membrane</location>
        <topology evidence="5">Multi-pass membrane protein</topology>
    </subcellularLocation>
    <subcellularLocation>
        <location evidence="1">Membrane</location>
        <topology evidence="1">Multi-pass membrane protein</topology>
    </subcellularLocation>
</comment>
<dbReference type="RefSeq" id="WP_124696402.1">
    <property type="nucleotide sequence ID" value="NZ_JBHUFE010000010.1"/>
</dbReference>
<comment type="caution">
    <text evidence="7">The sequence shown here is derived from an EMBL/GenBank/DDBJ whole genome shotgun (WGS) entry which is preliminary data.</text>
</comment>
<keyword evidence="2 5" id="KW-0812">Transmembrane</keyword>
<accession>A0A3N9P6D6</accession>
<feature type="transmembrane region" description="Helical" evidence="5">
    <location>
        <begin position="341"/>
        <end position="365"/>
    </location>
</feature>
<dbReference type="InterPro" id="IPR000412">
    <property type="entry name" value="ABC_2_transport"/>
</dbReference>
<evidence type="ECO:0000256" key="1">
    <source>
        <dbReference type="ARBA" id="ARBA00004141"/>
    </source>
</evidence>
<keyword evidence="5" id="KW-0813">Transport</keyword>
<gene>
    <name evidence="7" type="ORF">EH198_15490</name>
</gene>
<dbReference type="OrthoDB" id="9788252at2"/>
<keyword evidence="8" id="KW-1185">Reference proteome</keyword>
<evidence type="ECO:0000256" key="3">
    <source>
        <dbReference type="ARBA" id="ARBA00022989"/>
    </source>
</evidence>
<dbReference type="PANTHER" id="PTHR43027:SF1">
    <property type="entry name" value="DOXORUBICIN RESISTANCE ABC TRANSPORTER PERMEASE PROTEIN DRRC-RELATED"/>
    <property type="match status" value="1"/>
</dbReference>
<evidence type="ECO:0000259" key="6">
    <source>
        <dbReference type="PROSITE" id="PS51012"/>
    </source>
</evidence>
<dbReference type="InterPro" id="IPR013525">
    <property type="entry name" value="ABC2_TM"/>
</dbReference>
<dbReference type="InterPro" id="IPR052902">
    <property type="entry name" value="ABC-2_transporter"/>
</dbReference>
<dbReference type="PROSITE" id="PS51012">
    <property type="entry name" value="ABC_TM2"/>
    <property type="match status" value="1"/>
</dbReference>
<dbReference type="PRINTS" id="PR00164">
    <property type="entry name" value="ABC2TRNSPORT"/>
</dbReference>
<evidence type="ECO:0000256" key="5">
    <source>
        <dbReference type="RuleBase" id="RU361157"/>
    </source>
</evidence>
<organism evidence="7 8">
    <name type="scientific">Paenibacillus rhizophilus</name>
    <dbReference type="NCBI Taxonomy" id="1850366"/>
    <lineage>
        <taxon>Bacteria</taxon>
        <taxon>Bacillati</taxon>
        <taxon>Bacillota</taxon>
        <taxon>Bacilli</taxon>
        <taxon>Bacillales</taxon>
        <taxon>Paenibacillaceae</taxon>
        <taxon>Paenibacillus</taxon>
    </lineage>
</organism>
<name>A0A3N9P6D6_9BACL</name>
<feature type="transmembrane region" description="Helical" evidence="5">
    <location>
        <begin position="175"/>
        <end position="194"/>
    </location>
</feature>